<organism evidence="2 3">
    <name type="scientific">Coraliomargarita sinensis</name>
    <dbReference type="NCBI Taxonomy" id="2174842"/>
    <lineage>
        <taxon>Bacteria</taxon>
        <taxon>Pseudomonadati</taxon>
        <taxon>Verrucomicrobiota</taxon>
        <taxon>Opitutia</taxon>
        <taxon>Puniceicoccales</taxon>
        <taxon>Coraliomargaritaceae</taxon>
        <taxon>Coraliomargarita</taxon>
    </lineage>
</organism>
<reference evidence="2 3" key="1">
    <citation type="submission" date="2018-05" db="EMBL/GenBank/DDBJ databases">
        <title>Coraliomargarita sinensis sp. nov., isolated from a marine solar saltern.</title>
        <authorList>
            <person name="Zhou L.Y."/>
        </authorList>
    </citation>
    <scope>NUCLEOTIDE SEQUENCE [LARGE SCALE GENOMIC DNA]</scope>
    <source>
        <strain evidence="2 3">WN38</strain>
    </source>
</reference>
<evidence type="ECO:0000313" key="2">
    <source>
        <dbReference type="EMBL" id="PXA03912.1"/>
    </source>
</evidence>
<keyword evidence="1" id="KW-0812">Transmembrane</keyword>
<dbReference type="Proteomes" id="UP000247099">
    <property type="component" value="Unassembled WGS sequence"/>
</dbReference>
<name>A0A317ZG96_9BACT</name>
<dbReference type="RefSeq" id="WP_110131268.1">
    <property type="nucleotide sequence ID" value="NZ_QHJQ01000006.1"/>
</dbReference>
<accession>A0A317ZG96</accession>
<evidence type="ECO:0000256" key="1">
    <source>
        <dbReference type="SAM" id="Phobius"/>
    </source>
</evidence>
<feature type="transmembrane region" description="Helical" evidence="1">
    <location>
        <begin position="46"/>
        <end position="67"/>
    </location>
</feature>
<keyword evidence="1" id="KW-1133">Transmembrane helix</keyword>
<dbReference type="AlphaFoldDB" id="A0A317ZG96"/>
<sequence length="86" mass="9151">MSRSSNLPPKGLADALFLIALTVVCVCIGLLIFFRESEFVGNNLKAIIMLSVLVGVPVIGTLLMIFGEKVGSSKEAKNDEDSSPKP</sequence>
<feature type="transmembrane region" description="Helical" evidence="1">
    <location>
        <begin position="12"/>
        <end position="34"/>
    </location>
</feature>
<dbReference type="InParanoid" id="A0A317ZG96"/>
<keyword evidence="3" id="KW-1185">Reference proteome</keyword>
<keyword evidence="1" id="KW-0472">Membrane</keyword>
<dbReference type="EMBL" id="QHJQ01000006">
    <property type="protein sequence ID" value="PXA03912.1"/>
    <property type="molecule type" value="Genomic_DNA"/>
</dbReference>
<gene>
    <name evidence="2" type="ORF">DDZ13_09740</name>
</gene>
<protein>
    <submittedName>
        <fullName evidence="2">Uncharacterized protein</fullName>
    </submittedName>
</protein>
<proteinExistence type="predicted"/>
<comment type="caution">
    <text evidence="2">The sequence shown here is derived from an EMBL/GenBank/DDBJ whole genome shotgun (WGS) entry which is preliminary data.</text>
</comment>
<evidence type="ECO:0000313" key="3">
    <source>
        <dbReference type="Proteomes" id="UP000247099"/>
    </source>
</evidence>